<sequence length="157" mass="16546">MRPLAPSRRVALVGPRAGNASGPASDVPSDDTILDRMSQVLGNALAPVVQELKAIKADIKAIKTGQGSMARLVGRLAEMLALQNLPPDLVGCQMVRIRNTGDLDDFLGGGTAVAVMEHVLGSPEKVVQVASVANADHLAAHQIRRQVLQCLETGSRR</sequence>
<protein>
    <submittedName>
        <fullName evidence="1">Uncharacterized protein</fullName>
    </submittedName>
</protein>
<reference evidence="1 2" key="1">
    <citation type="journal article" date="2017" name="Mol. Biol. Evol.">
        <title>The 4-celled Tetrabaena socialis nuclear genome reveals the essential components for genetic control of cell number at the origin of multicellularity in the volvocine lineage.</title>
        <authorList>
            <person name="Featherston J."/>
            <person name="Arakaki Y."/>
            <person name="Hanschen E.R."/>
            <person name="Ferris P.J."/>
            <person name="Michod R.E."/>
            <person name="Olson B.J.S.C."/>
            <person name="Nozaki H."/>
            <person name="Durand P.M."/>
        </authorList>
    </citation>
    <scope>NUCLEOTIDE SEQUENCE [LARGE SCALE GENOMIC DNA]</scope>
    <source>
        <strain evidence="1 2">NIES-571</strain>
    </source>
</reference>
<dbReference type="Proteomes" id="UP000236333">
    <property type="component" value="Unassembled WGS sequence"/>
</dbReference>
<keyword evidence="2" id="KW-1185">Reference proteome</keyword>
<dbReference type="AlphaFoldDB" id="A0A2J7ZPT8"/>
<proteinExistence type="predicted"/>
<comment type="caution">
    <text evidence="1">The sequence shown here is derived from an EMBL/GenBank/DDBJ whole genome shotgun (WGS) entry which is preliminary data.</text>
</comment>
<dbReference type="EMBL" id="PGGS01000686">
    <property type="protein sequence ID" value="PNH02280.1"/>
    <property type="molecule type" value="Genomic_DNA"/>
</dbReference>
<accession>A0A2J7ZPT8</accession>
<evidence type="ECO:0000313" key="1">
    <source>
        <dbReference type="EMBL" id="PNH02280.1"/>
    </source>
</evidence>
<evidence type="ECO:0000313" key="2">
    <source>
        <dbReference type="Proteomes" id="UP000236333"/>
    </source>
</evidence>
<organism evidence="1 2">
    <name type="scientific">Tetrabaena socialis</name>
    <dbReference type="NCBI Taxonomy" id="47790"/>
    <lineage>
        <taxon>Eukaryota</taxon>
        <taxon>Viridiplantae</taxon>
        <taxon>Chlorophyta</taxon>
        <taxon>core chlorophytes</taxon>
        <taxon>Chlorophyceae</taxon>
        <taxon>CS clade</taxon>
        <taxon>Chlamydomonadales</taxon>
        <taxon>Tetrabaenaceae</taxon>
        <taxon>Tetrabaena</taxon>
    </lineage>
</organism>
<name>A0A2J7ZPT8_9CHLO</name>
<gene>
    <name evidence="1" type="ORF">TSOC_011756</name>
</gene>